<evidence type="ECO:0000313" key="3">
    <source>
        <dbReference type="Proteomes" id="UP000053144"/>
    </source>
</evidence>
<dbReference type="Proteomes" id="UP000053144">
    <property type="component" value="Chromosome 10"/>
</dbReference>
<sequence length="85" mass="9904">MAAASHWMLLDAWTPIGGCYFLLDAAFPWAIFFQVKPVALLTKCRDLPKLLSKEKSQILLHMLLEMLCLLMLDRDSTWMCWMLQE</sequence>
<name>A0A0L9VJ26_PHAAN</name>
<accession>A0A0L9VJ26</accession>
<protein>
    <submittedName>
        <fullName evidence="2">Uncharacterized protein</fullName>
    </submittedName>
</protein>
<feature type="transmembrane region" description="Helical" evidence="1">
    <location>
        <begin position="12"/>
        <end position="35"/>
    </location>
</feature>
<proteinExistence type="predicted"/>
<evidence type="ECO:0000313" key="2">
    <source>
        <dbReference type="EMBL" id="KOM55046.1"/>
    </source>
</evidence>
<dbReference type="Gramene" id="KOM55046">
    <property type="protein sequence ID" value="KOM55046"/>
    <property type="gene ID" value="LR48_Vigan10g093800"/>
</dbReference>
<reference evidence="3" key="1">
    <citation type="journal article" date="2015" name="Proc. Natl. Acad. Sci. U.S.A.">
        <title>Genome sequencing of adzuki bean (Vigna angularis) provides insight into high starch and low fat accumulation and domestication.</title>
        <authorList>
            <person name="Yang K."/>
            <person name="Tian Z."/>
            <person name="Chen C."/>
            <person name="Luo L."/>
            <person name="Zhao B."/>
            <person name="Wang Z."/>
            <person name="Yu L."/>
            <person name="Li Y."/>
            <person name="Sun Y."/>
            <person name="Li W."/>
            <person name="Chen Y."/>
            <person name="Li Y."/>
            <person name="Zhang Y."/>
            <person name="Ai D."/>
            <person name="Zhao J."/>
            <person name="Shang C."/>
            <person name="Ma Y."/>
            <person name="Wu B."/>
            <person name="Wang M."/>
            <person name="Gao L."/>
            <person name="Sun D."/>
            <person name="Zhang P."/>
            <person name="Guo F."/>
            <person name="Wang W."/>
            <person name="Li Y."/>
            <person name="Wang J."/>
            <person name="Varshney R.K."/>
            <person name="Wang J."/>
            <person name="Ling H.Q."/>
            <person name="Wan P."/>
        </authorList>
    </citation>
    <scope>NUCLEOTIDE SEQUENCE</scope>
    <source>
        <strain evidence="3">cv. Jingnong 6</strain>
    </source>
</reference>
<keyword evidence="1" id="KW-1133">Transmembrane helix</keyword>
<dbReference type="AlphaFoldDB" id="A0A0L9VJ26"/>
<keyword evidence="1" id="KW-0472">Membrane</keyword>
<evidence type="ECO:0000256" key="1">
    <source>
        <dbReference type="SAM" id="Phobius"/>
    </source>
</evidence>
<gene>
    <name evidence="2" type="ORF">LR48_Vigan10g093800</name>
</gene>
<dbReference type="EMBL" id="CM003380">
    <property type="protein sequence ID" value="KOM55046.1"/>
    <property type="molecule type" value="Genomic_DNA"/>
</dbReference>
<organism evidence="2 3">
    <name type="scientific">Phaseolus angularis</name>
    <name type="common">Azuki bean</name>
    <name type="synonym">Vigna angularis</name>
    <dbReference type="NCBI Taxonomy" id="3914"/>
    <lineage>
        <taxon>Eukaryota</taxon>
        <taxon>Viridiplantae</taxon>
        <taxon>Streptophyta</taxon>
        <taxon>Embryophyta</taxon>
        <taxon>Tracheophyta</taxon>
        <taxon>Spermatophyta</taxon>
        <taxon>Magnoliopsida</taxon>
        <taxon>eudicotyledons</taxon>
        <taxon>Gunneridae</taxon>
        <taxon>Pentapetalae</taxon>
        <taxon>rosids</taxon>
        <taxon>fabids</taxon>
        <taxon>Fabales</taxon>
        <taxon>Fabaceae</taxon>
        <taxon>Papilionoideae</taxon>
        <taxon>50 kb inversion clade</taxon>
        <taxon>NPAAA clade</taxon>
        <taxon>indigoferoid/millettioid clade</taxon>
        <taxon>Phaseoleae</taxon>
        <taxon>Vigna</taxon>
    </lineage>
</organism>
<keyword evidence="1" id="KW-0812">Transmembrane</keyword>